<feature type="region of interest" description="Disordered" evidence="7">
    <location>
        <begin position="932"/>
        <end position="951"/>
    </location>
</feature>
<dbReference type="GO" id="GO:0005524">
    <property type="term" value="F:ATP binding"/>
    <property type="evidence" value="ECO:0007669"/>
    <property type="project" value="UniProtKB-KW"/>
</dbReference>
<dbReference type="InterPro" id="IPR023057">
    <property type="entry name" value="GlnE"/>
</dbReference>
<dbReference type="Gene3D" id="1.20.120.1510">
    <property type="match status" value="1"/>
</dbReference>
<sequence length="1077" mass="120470">MKSADHVESSGTPQPETPWAAFEPLSAQRFSDPDGVLESLRRIARSGASSDLLANLWHLIHGTIPLIDAPEKTIGELARFIDGSRSPMSLLALFDRDAHSLPALMQVLSTSESIAELLISDPESFDLLRASDGQPSSPEILMDELSAELQTVGSVARAAVALRRFAGREMLRIAYSEFVRGLSPDRVGRQISYVTDAILNASLRFTIDQVSSRHAIPQRIDGTQPTYAIVALGNYGGEEIGYDSPLDLLMLCDQIDRKNESHLRFNRQVASGLIGLLNSNRGPVVSLNLNFIAGPGEESHLSDSQRLNDWARNAGSGKRVIEFHDAHEAAAHYERENQTWQRLAFVKARVVAGDDELGRRFLKRIEPWVYHRLLTRSEISDIRVLRRKLEKRAMSPDSQDGTPIADSPGGRRDIELIVQFLQLLHGGELPEVRVTNTLDAIAALSRHGCLTIQEATILSDNHARLCRLEHHLAVLFDHRVTHLPDDPDVRRQLAWRLGVRRTIDDRNGIEIGDIERFETLLSGTFEVDRKIINHLLIQDVAARPISSRDPSQETPASFNDVVEIETELILDPDPDLQAYQEVLRGHGFEEIERAVDHLAALSHETVSFLSPRRCRHFFASVAPGLLREIAQTPAPDQTLSRLVEVTDSIGAKATLWELLGSNRATLQLMVRLCALAPYLTNILRNHPGMIDELIDSLVMNRLPTAQRLDAQTIRLCGSAEDIRLILQTFKTGSHLMIGVRDLLNKESFDDIGQTLSDTAEACLRRVIENQQEKLASRFGDPVDGHGNPAEMVAIALGKFGGREPNYHSDLDLTFVYTADGETVRRVGGPRTTLSNRQFFNQLAQNVIREIDSETNRLYEIDLPFARGADETVLTDSLAQFLKPFRHGSAPLWQRVALCQARPVSGSKAAIKMVEEVIDRAILQTPWRESDVGEMKSLRQRSESTATPDNLKRGVGGTVDVQCIVAVRKLKRTQDQPPIKSTGIIDSLRELTDVGVYEREDAETLIEDYRYLRNVEAKLRLINTVSRHELPLSQDGDVDTLEMQMLARLLDESDPRTIVARCEQARRNIRQRFERLVS</sequence>
<keyword evidence="5" id="KW-0460">Magnesium</keyword>
<keyword evidence="1 10" id="KW-0808">Transferase</keyword>
<dbReference type="OrthoDB" id="9759366at2"/>
<evidence type="ECO:0000259" key="8">
    <source>
        <dbReference type="Pfam" id="PF03710"/>
    </source>
</evidence>
<dbReference type="Pfam" id="PF08335">
    <property type="entry name" value="GlnD_UR_UTase"/>
    <property type="match status" value="2"/>
</dbReference>
<feature type="compositionally biased region" description="Basic and acidic residues" evidence="7">
    <location>
        <begin position="932"/>
        <end position="941"/>
    </location>
</feature>
<evidence type="ECO:0000256" key="7">
    <source>
        <dbReference type="SAM" id="MobiDB-lite"/>
    </source>
</evidence>
<dbReference type="GO" id="GO:0005829">
    <property type="term" value="C:cytosol"/>
    <property type="evidence" value="ECO:0007669"/>
    <property type="project" value="TreeGrafter"/>
</dbReference>
<keyword evidence="4" id="KW-0067">ATP-binding</keyword>
<evidence type="ECO:0000259" key="9">
    <source>
        <dbReference type="Pfam" id="PF08335"/>
    </source>
</evidence>
<dbReference type="CDD" id="cd05401">
    <property type="entry name" value="NT_GlnE_GlnD_like"/>
    <property type="match status" value="2"/>
</dbReference>
<accession>A0A5C5ZQ31</accession>
<dbReference type="Gene3D" id="3.30.460.10">
    <property type="entry name" value="Beta Polymerase, domain 2"/>
    <property type="match status" value="3"/>
</dbReference>
<proteinExistence type="predicted"/>
<protein>
    <submittedName>
        <fullName evidence="10">Glutamate-ammonia-ligase adenylyltransferase</fullName>
        <ecNumber evidence="10">2.7.7.42</ecNumber>
    </submittedName>
</protein>
<dbReference type="GO" id="GO:0016874">
    <property type="term" value="F:ligase activity"/>
    <property type="evidence" value="ECO:0007669"/>
    <property type="project" value="UniProtKB-KW"/>
</dbReference>
<dbReference type="PANTHER" id="PTHR30621">
    <property type="entry name" value="GLUTAMINE SYNTHETASE ADENYLYLTRANSFERASE"/>
    <property type="match status" value="1"/>
</dbReference>
<comment type="caution">
    <text evidence="10">The sequence shown here is derived from an EMBL/GenBank/DDBJ whole genome shotgun (WGS) entry which is preliminary data.</text>
</comment>
<gene>
    <name evidence="10" type="primary">glnE</name>
    <name evidence="10" type="ORF">Pla100_56230</name>
</gene>
<keyword evidence="10" id="KW-0436">Ligase</keyword>
<evidence type="ECO:0000256" key="1">
    <source>
        <dbReference type="ARBA" id="ARBA00022679"/>
    </source>
</evidence>
<dbReference type="Pfam" id="PF03710">
    <property type="entry name" value="GlnE"/>
    <property type="match status" value="2"/>
</dbReference>
<organism evidence="10 11">
    <name type="scientific">Neorhodopirellula pilleata</name>
    <dbReference type="NCBI Taxonomy" id="2714738"/>
    <lineage>
        <taxon>Bacteria</taxon>
        <taxon>Pseudomonadati</taxon>
        <taxon>Planctomycetota</taxon>
        <taxon>Planctomycetia</taxon>
        <taxon>Pirellulales</taxon>
        <taxon>Pirellulaceae</taxon>
        <taxon>Neorhodopirellula</taxon>
    </lineage>
</organism>
<feature type="domain" description="Glutamate-ammonia ligase adenylyltransferase repeated" evidence="8">
    <location>
        <begin position="667"/>
        <end position="909"/>
    </location>
</feature>
<dbReference type="SUPFAM" id="SSF81593">
    <property type="entry name" value="Nucleotidyltransferase substrate binding subunit/domain"/>
    <property type="match status" value="2"/>
</dbReference>
<feature type="domain" description="Glutamate-ammonia ligase adenylyltransferase repeated" evidence="8">
    <location>
        <begin position="103"/>
        <end position="259"/>
    </location>
</feature>
<dbReference type="GO" id="GO:0000820">
    <property type="term" value="P:regulation of glutamine family amino acid metabolic process"/>
    <property type="evidence" value="ECO:0007669"/>
    <property type="project" value="TreeGrafter"/>
</dbReference>
<keyword evidence="6" id="KW-0511">Multifunctional enzyme</keyword>
<dbReference type="InterPro" id="IPR043519">
    <property type="entry name" value="NT_sf"/>
</dbReference>
<dbReference type="AlphaFoldDB" id="A0A5C5ZQ31"/>
<evidence type="ECO:0000256" key="2">
    <source>
        <dbReference type="ARBA" id="ARBA00022695"/>
    </source>
</evidence>
<dbReference type="InterPro" id="IPR005190">
    <property type="entry name" value="GlnE_rpt_dom"/>
</dbReference>
<dbReference type="GO" id="GO:0008882">
    <property type="term" value="F:[glutamate-ammonia-ligase] adenylyltransferase activity"/>
    <property type="evidence" value="ECO:0007669"/>
    <property type="project" value="UniProtKB-EC"/>
</dbReference>
<name>A0A5C5ZQ31_9BACT</name>
<dbReference type="PANTHER" id="PTHR30621:SF0">
    <property type="entry name" value="BIFUNCTIONAL GLUTAMINE SYNTHETASE ADENYLYLTRANSFERASE_ADENYLYL-REMOVING ENZYME"/>
    <property type="match status" value="1"/>
</dbReference>
<evidence type="ECO:0000313" key="10">
    <source>
        <dbReference type="EMBL" id="TWT89306.1"/>
    </source>
</evidence>
<dbReference type="Proteomes" id="UP000316213">
    <property type="component" value="Unassembled WGS sequence"/>
</dbReference>
<dbReference type="Gene3D" id="1.20.120.330">
    <property type="entry name" value="Nucleotidyltransferases domain 2"/>
    <property type="match status" value="2"/>
</dbReference>
<keyword evidence="11" id="KW-1185">Reference proteome</keyword>
<dbReference type="EC" id="2.7.7.42" evidence="10"/>
<reference evidence="10 11" key="1">
    <citation type="submission" date="2019-02" db="EMBL/GenBank/DDBJ databases">
        <title>Deep-cultivation of Planctomycetes and their phenomic and genomic characterization uncovers novel biology.</title>
        <authorList>
            <person name="Wiegand S."/>
            <person name="Jogler M."/>
            <person name="Boedeker C."/>
            <person name="Pinto D."/>
            <person name="Vollmers J."/>
            <person name="Rivas-Marin E."/>
            <person name="Kohn T."/>
            <person name="Peeters S.H."/>
            <person name="Heuer A."/>
            <person name="Rast P."/>
            <person name="Oberbeckmann S."/>
            <person name="Bunk B."/>
            <person name="Jeske O."/>
            <person name="Meyerdierks A."/>
            <person name="Storesund J.E."/>
            <person name="Kallscheuer N."/>
            <person name="Luecker S."/>
            <person name="Lage O.M."/>
            <person name="Pohl T."/>
            <person name="Merkel B.J."/>
            <person name="Hornburger P."/>
            <person name="Mueller R.-W."/>
            <person name="Bruemmer F."/>
            <person name="Labrenz M."/>
            <person name="Spormann A.M."/>
            <person name="Op Den Camp H."/>
            <person name="Overmann J."/>
            <person name="Amann R."/>
            <person name="Jetten M.S.M."/>
            <person name="Mascher T."/>
            <person name="Medema M.H."/>
            <person name="Devos D.P."/>
            <person name="Kaster A.-K."/>
            <person name="Ovreas L."/>
            <person name="Rohde M."/>
            <person name="Galperin M.Y."/>
            <person name="Jogler C."/>
        </authorList>
    </citation>
    <scope>NUCLEOTIDE SEQUENCE [LARGE SCALE GENOMIC DNA]</scope>
    <source>
        <strain evidence="10 11">Pla100</strain>
    </source>
</reference>
<evidence type="ECO:0000256" key="5">
    <source>
        <dbReference type="ARBA" id="ARBA00022842"/>
    </source>
</evidence>
<feature type="domain" description="PII-uridylyltransferase/Glutamine-synthetase adenylyltransferase" evidence="9">
    <location>
        <begin position="938"/>
        <end position="1075"/>
    </location>
</feature>
<evidence type="ECO:0000256" key="4">
    <source>
        <dbReference type="ARBA" id="ARBA00022840"/>
    </source>
</evidence>
<evidence type="ECO:0000256" key="6">
    <source>
        <dbReference type="ARBA" id="ARBA00023268"/>
    </source>
</evidence>
<dbReference type="EMBL" id="SJPM01000019">
    <property type="protein sequence ID" value="TWT89306.1"/>
    <property type="molecule type" value="Genomic_DNA"/>
</dbReference>
<keyword evidence="3" id="KW-0547">Nucleotide-binding</keyword>
<dbReference type="RefSeq" id="WP_146581889.1">
    <property type="nucleotide sequence ID" value="NZ_SJPM01000019.1"/>
</dbReference>
<dbReference type="InterPro" id="IPR013546">
    <property type="entry name" value="PII_UdlTrfase/GS_AdlTrfase"/>
</dbReference>
<dbReference type="SUPFAM" id="SSF81301">
    <property type="entry name" value="Nucleotidyltransferase"/>
    <property type="match status" value="3"/>
</dbReference>
<feature type="domain" description="PII-uridylyltransferase/Glutamine-synthetase adenylyltransferase" evidence="9">
    <location>
        <begin position="403"/>
        <end position="502"/>
    </location>
</feature>
<evidence type="ECO:0000256" key="3">
    <source>
        <dbReference type="ARBA" id="ARBA00022741"/>
    </source>
</evidence>
<evidence type="ECO:0000313" key="11">
    <source>
        <dbReference type="Proteomes" id="UP000316213"/>
    </source>
</evidence>
<keyword evidence="2 10" id="KW-0548">Nucleotidyltransferase</keyword>